<dbReference type="RefSeq" id="WP_234970952.1">
    <property type="nucleotide sequence ID" value="NZ_FNIN01000003.1"/>
</dbReference>
<dbReference type="Pfam" id="PF01966">
    <property type="entry name" value="HD"/>
    <property type="match status" value="1"/>
</dbReference>
<gene>
    <name evidence="2" type="ORF">SAMN04488516_10353</name>
</gene>
<sequence length="248" mass="28770">MHKIFEQLKIEAKKIASQNMPKFYTLFVKEQRQSHAFFFDNPLIYRLREDVLPFLLDKTGHGIDHAKKVAIDASTLILLECKKLPQKTVKRLFLLAQIAGLLHDICRYEPNHAQKGAELSLKILEEYPLDTVEKQSIAFAIQEHEAFSSQKQPKDEYQEIISAVLYDADKFRWGPDNFTTTLWEISTTKEWSPLDLKNKLPQALDFISKINTTFRTNTGMHFGPEIIECGLNIGKYMYQTLNQLENYA</sequence>
<protein>
    <submittedName>
        <fullName evidence="2">HD domain-containing protein</fullName>
    </submittedName>
</protein>
<proteinExistence type="predicted"/>
<evidence type="ECO:0000313" key="2">
    <source>
        <dbReference type="EMBL" id="SDN57385.1"/>
    </source>
</evidence>
<evidence type="ECO:0000313" key="3">
    <source>
        <dbReference type="Proteomes" id="UP000199602"/>
    </source>
</evidence>
<dbReference type="InterPro" id="IPR006674">
    <property type="entry name" value="HD_domain"/>
</dbReference>
<organism evidence="2 3">
    <name type="scientific">Desulfonauticus submarinus</name>
    <dbReference type="NCBI Taxonomy" id="206665"/>
    <lineage>
        <taxon>Bacteria</taxon>
        <taxon>Pseudomonadati</taxon>
        <taxon>Thermodesulfobacteriota</taxon>
        <taxon>Desulfovibrionia</taxon>
        <taxon>Desulfovibrionales</taxon>
        <taxon>Desulfonauticaceae</taxon>
        <taxon>Desulfonauticus</taxon>
    </lineage>
</organism>
<dbReference type="EMBL" id="FNIN01000003">
    <property type="protein sequence ID" value="SDN57385.1"/>
    <property type="molecule type" value="Genomic_DNA"/>
</dbReference>
<name>A0A1H0CHP2_9BACT</name>
<dbReference type="SUPFAM" id="SSF109604">
    <property type="entry name" value="HD-domain/PDEase-like"/>
    <property type="match status" value="1"/>
</dbReference>
<evidence type="ECO:0000259" key="1">
    <source>
        <dbReference type="Pfam" id="PF01966"/>
    </source>
</evidence>
<dbReference type="Gene3D" id="1.10.3210.10">
    <property type="entry name" value="Hypothetical protein af1432"/>
    <property type="match status" value="1"/>
</dbReference>
<feature type="domain" description="HD" evidence="1">
    <location>
        <begin position="95"/>
        <end position="171"/>
    </location>
</feature>
<reference evidence="2 3" key="1">
    <citation type="submission" date="2016-10" db="EMBL/GenBank/DDBJ databases">
        <authorList>
            <person name="de Groot N.N."/>
        </authorList>
    </citation>
    <scope>NUCLEOTIDE SEQUENCE [LARGE SCALE GENOMIC DNA]</scope>
    <source>
        <strain evidence="2 3">DSM 15269</strain>
    </source>
</reference>
<dbReference type="CDD" id="cd00077">
    <property type="entry name" value="HDc"/>
    <property type="match status" value="1"/>
</dbReference>
<dbReference type="STRING" id="206665.SAMN04488516_10353"/>
<keyword evidence="3" id="KW-1185">Reference proteome</keyword>
<accession>A0A1H0CHP2</accession>
<dbReference type="Proteomes" id="UP000199602">
    <property type="component" value="Unassembled WGS sequence"/>
</dbReference>
<dbReference type="AlphaFoldDB" id="A0A1H0CHP2"/>
<dbReference type="InterPro" id="IPR003607">
    <property type="entry name" value="HD/PDEase_dom"/>
</dbReference>